<dbReference type="InterPro" id="IPR024079">
    <property type="entry name" value="MetalloPept_cat_dom_sf"/>
</dbReference>
<evidence type="ECO:0000256" key="2">
    <source>
        <dbReference type="ARBA" id="ARBA00022723"/>
    </source>
</evidence>
<evidence type="ECO:0000256" key="3">
    <source>
        <dbReference type="ARBA" id="ARBA00022729"/>
    </source>
</evidence>
<evidence type="ECO:0000259" key="14">
    <source>
        <dbReference type="PROSITE" id="PS51864"/>
    </source>
</evidence>
<keyword evidence="2 12" id="KW-0479">Metal-binding</keyword>
<evidence type="ECO:0000256" key="6">
    <source>
        <dbReference type="ARBA" id="ARBA00023049"/>
    </source>
</evidence>
<feature type="chain" id="PRO_5029931442" description="Metalloendopeptidase" evidence="13">
    <location>
        <begin position="24"/>
        <end position="276"/>
    </location>
</feature>
<evidence type="ECO:0000256" key="5">
    <source>
        <dbReference type="ARBA" id="ARBA00022833"/>
    </source>
</evidence>
<dbReference type="KEGG" id="ssen:122783655"/>
<dbReference type="InterPro" id="IPR006026">
    <property type="entry name" value="Peptidase_Metallo"/>
</dbReference>
<keyword evidence="8" id="KW-1015">Disulfide bond</keyword>
<dbReference type="PANTHER" id="PTHR10127">
    <property type="entry name" value="DISCOIDIN, CUB, EGF, LAMININ , AND ZINC METALLOPROTEASE DOMAIN CONTAINING"/>
    <property type="match status" value="1"/>
</dbReference>
<dbReference type="GO" id="GO:0008270">
    <property type="term" value="F:zinc ion binding"/>
    <property type="evidence" value="ECO:0007669"/>
    <property type="project" value="UniProtKB-UniRule"/>
</dbReference>
<keyword evidence="6 12" id="KW-0482">Metalloprotease</keyword>
<keyword evidence="10" id="KW-0968">Cytoplasmic vesicle</keyword>
<dbReference type="GO" id="GO:0006508">
    <property type="term" value="P:proteolysis"/>
    <property type="evidence" value="ECO:0007669"/>
    <property type="project" value="UniProtKB-KW"/>
</dbReference>
<evidence type="ECO:0000256" key="8">
    <source>
        <dbReference type="ARBA" id="ARBA00023157"/>
    </source>
</evidence>
<comment type="subcellular location">
    <subcellularLocation>
        <location evidence="11">Zymogen granule</location>
    </subcellularLocation>
</comment>
<dbReference type="EC" id="3.4.24.-" evidence="13"/>
<keyword evidence="4 12" id="KW-0378">Hydrolase</keyword>
<evidence type="ECO:0000256" key="9">
    <source>
        <dbReference type="ARBA" id="ARBA00023180"/>
    </source>
</evidence>
<dbReference type="PRINTS" id="PR00480">
    <property type="entry name" value="ASTACIN"/>
</dbReference>
<dbReference type="GO" id="GO:0004222">
    <property type="term" value="F:metalloendopeptidase activity"/>
    <property type="evidence" value="ECO:0007669"/>
    <property type="project" value="UniProtKB-UniRule"/>
</dbReference>
<dbReference type="CDD" id="cd04283">
    <property type="entry name" value="ZnMc_hatching_enzyme"/>
    <property type="match status" value="1"/>
</dbReference>
<keyword evidence="5 12" id="KW-0862">Zinc</keyword>
<evidence type="ECO:0000256" key="10">
    <source>
        <dbReference type="ARBA" id="ARBA00023329"/>
    </source>
</evidence>
<protein>
    <recommendedName>
        <fullName evidence="13">Metalloendopeptidase</fullName>
        <ecNumber evidence="13">3.4.24.-</ecNumber>
    </recommendedName>
</protein>
<feature type="binding site" evidence="12">
    <location>
        <position position="172"/>
    </location>
    <ligand>
        <name>Zn(2+)</name>
        <dbReference type="ChEBI" id="CHEBI:29105"/>
        <note>catalytic</note>
    </ligand>
</feature>
<comment type="caution">
    <text evidence="12">Lacks conserved residue(s) required for the propagation of feature annotation.</text>
</comment>
<comment type="cofactor">
    <cofactor evidence="12 13">
        <name>Zn(2+)</name>
        <dbReference type="ChEBI" id="CHEBI:29105"/>
    </cofactor>
    <text evidence="12 13">Binds 1 zinc ion per subunit.</text>
</comment>
<evidence type="ECO:0000256" key="13">
    <source>
        <dbReference type="RuleBase" id="RU361183"/>
    </source>
</evidence>
<dbReference type="PROSITE" id="PS51864">
    <property type="entry name" value="ASTACIN"/>
    <property type="match status" value="1"/>
</dbReference>
<dbReference type="RefSeq" id="XP_043904372.1">
    <property type="nucleotide sequence ID" value="XM_044048437.1"/>
</dbReference>
<evidence type="ECO:0000256" key="12">
    <source>
        <dbReference type="PROSITE-ProRule" id="PRU01211"/>
    </source>
</evidence>
<dbReference type="GeneID" id="122783655"/>
<keyword evidence="3 13" id="KW-0732">Signal</keyword>
<evidence type="ECO:0000256" key="4">
    <source>
        <dbReference type="ARBA" id="ARBA00022801"/>
    </source>
</evidence>
<organism evidence="15">
    <name type="scientific">Solea senegalensis</name>
    <name type="common">Senegalese sole</name>
    <dbReference type="NCBI Taxonomy" id="28829"/>
    <lineage>
        <taxon>Eukaryota</taxon>
        <taxon>Metazoa</taxon>
        <taxon>Chordata</taxon>
        <taxon>Craniata</taxon>
        <taxon>Vertebrata</taxon>
        <taxon>Euteleostomi</taxon>
        <taxon>Actinopterygii</taxon>
        <taxon>Neopterygii</taxon>
        <taxon>Teleostei</taxon>
        <taxon>Neoteleostei</taxon>
        <taxon>Acanthomorphata</taxon>
        <taxon>Carangaria</taxon>
        <taxon>Pleuronectiformes</taxon>
        <taxon>Pleuronectoidei</taxon>
        <taxon>Soleidae</taxon>
        <taxon>Solea</taxon>
    </lineage>
</organism>
<reference evidence="15" key="1">
    <citation type="journal article" date="2019" name="PLoS ONE">
        <title>Genomic and phylogenetic analysis of choriolysins, and biological activity of hatching liquid in the flatfish Senegalese sole.</title>
        <authorList>
            <person name="Carballo C."/>
            <person name="Chronopoulou E.G."/>
            <person name="Letsiou S."/>
            <person name="Spanidi E."/>
            <person name="Gardikis K."/>
            <person name="Labrou N.E."/>
            <person name="Manchado M."/>
        </authorList>
    </citation>
    <scope>NUCLEOTIDE SEQUENCE</scope>
</reference>
<dbReference type="AlphaFoldDB" id="A0A7L9QHG7"/>
<feature type="binding site" evidence="12">
    <location>
        <position position="176"/>
    </location>
    <ligand>
        <name>Zn(2+)</name>
        <dbReference type="ChEBI" id="CHEBI:29105"/>
        <note>catalytic</note>
    </ligand>
</feature>
<evidence type="ECO:0000256" key="11">
    <source>
        <dbReference type="ARBA" id="ARBA00024324"/>
    </source>
</evidence>
<keyword evidence="9" id="KW-0325">Glycoprotein</keyword>
<dbReference type="InterPro" id="IPR034039">
    <property type="entry name" value="ZnMP_hatching_enz"/>
</dbReference>
<evidence type="ECO:0000256" key="7">
    <source>
        <dbReference type="ARBA" id="ARBA00023145"/>
    </source>
</evidence>
<feature type="active site" evidence="12">
    <location>
        <position position="173"/>
    </location>
</feature>
<dbReference type="InterPro" id="IPR001506">
    <property type="entry name" value="Peptidase_M12A"/>
</dbReference>
<name>A0A7L9QHG7_SOLSE</name>
<proteinExistence type="evidence at transcript level"/>
<evidence type="ECO:0000256" key="1">
    <source>
        <dbReference type="ARBA" id="ARBA00022670"/>
    </source>
</evidence>
<dbReference type="SMART" id="SM00235">
    <property type="entry name" value="ZnMc"/>
    <property type="match status" value="1"/>
</dbReference>
<dbReference type="PANTHER" id="PTHR10127:SF839">
    <property type="entry name" value="HATCHING ENZYME 1.2-RELATED"/>
    <property type="match status" value="1"/>
</dbReference>
<feature type="binding site" evidence="12">
    <location>
        <position position="182"/>
    </location>
    <ligand>
        <name>Zn(2+)</name>
        <dbReference type="ChEBI" id="CHEBI:29105"/>
        <note>catalytic</note>
    </ligand>
</feature>
<dbReference type="EMBL" id="MK789467">
    <property type="protein sequence ID" value="QOL02384.1"/>
    <property type="molecule type" value="mRNA"/>
</dbReference>
<dbReference type="GO" id="GO:0042588">
    <property type="term" value="C:zymogen granule"/>
    <property type="evidence" value="ECO:0007669"/>
    <property type="project" value="UniProtKB-SubCell"/>
</dbReference>
<keyword evidence="1 12" id="KW-0645">Protease</keyword>
<feature type="domain" description="Peptidase M12A" evidence="14">
    <location>
        <begin position="72"/>
        <end position="272"/>
    </location>
</feature>
<dbReference type="FunFam" id="3.40.390.10:FF:000040">
    <property type="entry name" value="Metalloendopeptidase"/>
    <property type="match status" value="1"/>
</dbReference>
<dbReference type="Pfam" id="PF01400">
    <property type="entry name" value="Astacin"/>
    <property type="match status" value="1"/>
</dbReference>
<dbReference type="Gene3D" id="3.40.390.10">
    <property type="entry name" value="Collagenase (Catalytic Domain)"/>
    <property type="match status" value="1"/>
</dbReference>
<dbReference type="SUPFAM" id="SSF55486">
    <property type="entry name" value="Metalloproteases ('zincins'), catalytic domain"/>
    <property type="match status" value="1"/>
</dbReference>
<evidence type="ECO:0000313" key="15">
    <source>
        <dbReference type="EMBL" id="QOL02384.1"/>
    </source>
</evidence>
<feature type="signal peptide" evidence="13">
    <location>
        <begin position="1"/>
        <end position="23"/>
    </location>
</feature>
<accession>A0A7L9QHG7</accession>
<keyword evidence="7" id="KW-0865">Zymogen</keyword>
<sequence>MDFNTSTSVPLLLLLLLLGFSKAHDDNDQGAVHDLSMDQSAKEDFTATILRMNNGSSDFLLEGDVMIPNTRNAMKCINEPYSCLWPKSANGYVEIPFILSEKYDYSEKTLILAAMRGFQSKTCVRFIPRATQRAYLSIEPRYGCSSLLGYTGDKQVLSLQRYGCINNGIIQHEMLHALGFYHEHTRSDRDQYIRINWENINKYFVYNFRKMDTDNLNTPYDYSSVMHYGRTAFGTQRQETITPTYDPSATIGQREGLSNIDIFRINKLYRCWGFSG</sequence>